<accession>A0A3N4G3W6</accession>
<keyword evidence="2" id="KW-1185">Reference proteome</keyword>
<organism evidence="1 2">
    <name type="scientific">Aerococcus agrisoli</name>
    <dbReference type="NCBI Taxonomy" id="2487350"/>
    <lineage>
        <taxon>Bacteria</taxon>
        <taxon>Bacillati</taxon>
        <taxon>Bacillota</taxon>
        <taxon>Bacilli</taxon>
        <taxon>Lactobacillales</taxon>
        <taxon>Aerococcaceae</taxon>
        <taxon>Aerococcus</taxon>
    </lineage>
</organism>
<dbReference type="OrthoDB" id="2454247at2"/>
<dbReference type="Pfam" id="PF11148">
    <property type="entry name" value="DUF2922"/>
    <property type="match status" value="1"/>
</dbReference>
<proteinExistence type="predicted"/>
<gene>
    <name evidence="1" type="ORF">EF384_07970</name>
</gene>
<evidence type="ECO:0000313" key="2">
    <source>
        <dbReference type="Proteomes" id="UP000273977"/>
    </source>
</evidence>
<dbReference type="RefSeq" id="WP_123780941.1">
    <property type="nucleotide sequence ID" value="NZ_RKMG01000028.1"/>
</dbReference>
<evidence type="ECO:0000313" key="1">
    <source>
        <dbReference type="EMBL" id="RPA57602.1"/>
    </source>
</evidence>
<sequence length="82" mass="9116">MFEETNVFELKFKTADNKSRTVTIKNPKANLDAASVEQALNALVAANAFINEEGYQIFATPVSGRYVNRQVQEIYTTEEVAG</sequence>
<reference evidence="1 2" key="1">
    <citation type="submission" date="2018-11" db="EMBL/GenBank/DDBJ databases">
        <title>Aerococcus sp. SJQ22, whole genome shotgun sequence.</title>
        <authorList>
            <person name="Sun L."/>
            <person name="Gao X."/>
            <person name="Chen W."/>
            <person name="Huang K."/>
        </authorList>
    </citation>
    <scope>NUCLEOTIDE SEQUENCE [LARGE SCALE GENOMIC DNA]</scope>
    <source>
        <strain evidence="1 2">SJQ22</strain>
    </source>
</reference>
<comment type="caution">
    <text evidence="1">The sequence shown here is derived from an EMBL/GenBank/DDBJ whole genome shotgun (WGS) entry which is preliminary data.</text>
</comment>
<name>A0A3N4G3W6_9LACT</name>
<dbReference type="AlphaFoldDB" id="A0A3N4G3W6"/>
<protein>
    <submittedName>
        <fullName evidence="1">DUF2922 domain-containing protein</fullName>
    </submittedName>
</protein>
<dbReference type="Proteomes" id="UP000273977">
    <property type="component" value="Unassembled WGS sequence"/>
</dbReference>
<dbReference type="InterPro" id="IPR021321">
    <property type="entry name" value="DUF2922"/>
</dbReference>
<dbReference type="EMBL" id="RKMG01000028">
    <property type="protein sequence ID" value="RPA57602.1"/>
    <property type="molecule type" value="Genomic_DNA"/>
</dbReference>